<dbReference type="PANTHER" id="PTHR34703">
    <property type="entry name" value="ANTIPORTER SUBUNIT MNHG2-RELATED"/>
    <property type="match status" value="1"/>
</dbReference>
<accession>A0ABD5WRS4</accession>
<keyword evidence="2" id="KW-1133">Transmembrane helix</keyword>
<dbReference type="Pfam" id="PF03334">
    <property type="entry name" value="PhaG_MnhG_YufB"/>
    <property type="match status" value="1"/>
</dbReference>
<dbReference type="GeneID" id="79301871"/>
<feature type="transmembrane region" description="Helical" evidence="2">
    <location>
        <begin position="66"/>
        <end position="86"/>
    </location>
</feature>
<dbReference type="InterPro" id="IPR005133">
    <property type="entry name" value="PhaG_MnhG_YufB"/>
</dbReference>
<reference evidence="3 4" key="1">
    <citation type="journal article" date="2019" name="Int. J. Syst. Evol. Microbiol.">
        <title>The Global Catalogue of Microorganisms (GCM) 10K type strain sequencing project: providing services to taxonomists for standard genome sequencing and annotation.</title>
        <authorList>
            <consortium name="The Broad Institute Genomics Platform"/>
            <consortium name="The Broad Institute Genome Sequencing Center for Infectious Disease"/>
            <person name="Wu L."/>
            <person name="Ma J."/>
        </authorList>
    </citation>
    <scope>NUCLEOTIDE SEQUENCE [LARGE SCALE GENOMIC DNA]</scope>
    <source>
        <strain evidence="3 4">DT72</strain>
    </source>
</reference>
<organism evidence="3 4">
    <name type="scientific">Halorussus caseinilyticus</name>
    <dbReference type="NCBI Taxonomy" id="3034025"/>
    <lineage>
        <taxon>Archaea</taxon>
        <taxon>Methanobacteriati</taxon>
        <taxon>Methanobacteriota</taxon>
        <taxon>Stenosarchaea group</taxon>
        <taxon>Halobacteria</taxon>
        <taxon>Halobacteriales</taxon>
        <taxon>Haladaptataceae</taxon>
        <taxon>Halorussus</taxon>
    </lineage>
</organism>
<dbReference type="PANTHER" id="PTHR34703:SF1">
    <property type="entry name" value="ANTIPORTER SUBUNIT MNHG2-RELATED"/>
    <property type="match status" value="1"/>
</dbReference>
<feature type="compositionally biased region" description="Basic and acidic residues" evidence="1">
    <location>
        <begin position="90"/>
        <end position="99"/>
    </location>
</feature>
<dbReference type="Proteomes" id="UP001596407">
    <property type="component" value="Unassembled WGS sequence"/>
</dbReference>
<keyword evidence="4" id="KW-1185">Reference proteome</keyword>
<sequence length="116" mass="11906">MTPREAVVALLAVGSVAFTGLAAVGLLRLPEVYSRAHAASKADTLGALSAFAAVGVAFGVDSATLKTIFLFVFVLATTPAATHAVVRTAYRAESERGARPVESADSAGDDRGERDD</sequence>
<feature type="region of interest" description="Disordered" evidence="1">
    <location>
        <begin position="90"/>
        <end position="116"/>
    </location>
</feature>
<evidence type="ECO:0000313" key="3">
    <source>
        <dbReference type="EMBL" id="MFC7081381.1"/>
    </source>
</evidence>
<evidence type="ECO:0000256" key="1">
    <source>
        <dbReference type="SAM" id="MobiDB-lite"/>
    </source>
</evidence>
<name>A0ABD5WRS4_9EURY</name>
<feature type="transmembrane region" description="Helical" evidence="2">
    <location>
        <begin position="6"/>
        <end position="30"/>
    </location>
</feature>
<dbReference type="NCBIfam" id="TIGR01300">
    <property type="entry name" value="CPA3_mnhG_phaG"/>
    <property type="match status" value="1"/>
</dbReference>
<dbReference type="AlphaFoldDB" id="A0ABD5WRS4"/>
<evidence type="ECO:0000256" key="2">
    <source>
        <dbReference type="SAM" id="Phobius"/>
    </source>
</evidence>
<dbReference type="RefSeq" id="WP_276280706.1">
    <property type="nucleotide sequence ID" value="NZ_CP119809.1"/>
</dbReference>
<dbReference type="EMBL" id="JBHSZH010000005">
    <property type="protein sequence ID" value="MFC7081381.1"/>
    <property type="molecule type" value="Genomic_DNA"/>
</dbReference>
<protein>
    <submittedName>
        <fullName evidence="3">Monovalent cation/H(+) antiporter subunit G</fullName>
    </submittedName>
</protein>
<keyword evidence="2" id="KW-0472">Membrane</keyword>
<evidence type="ECO:0000313" key="4">
    <source>
        <dbReference type="Proteomes" id="UP001596407"/>
    </source>
</evidence>
<comment type="caution">
    <text evidence="3">The sequence shown here is derived from an EMBL/GenBank/DDBJ whole genome shotgun (WGS) entry which is preliminary data.</text>
</comment>
<gene>
    <name evidence="3" type="primary">mnhG</name>
    <name evidence="3" type="ORF">ACFQJ6_15970</name>
</gene>
<proteinExistence type="predicted"/>
<keyword evidence="2" id="KW-0812">Transmembrane</keyword>